<keyword evidence="1" id="KW-0472">Membrane</keyword>
<keyword evidence="1" id="KW-0812">Transmembrane</keyword>
<proteinExistence type="predicted"/>
<name>A0ABU7I335_9SPHI</name>
<keyword evidence="1" id="KW-1133">Transmembrane helix</keyword>
<evidence type="ECO:0000313" key="3">
    <source>
        <dbReference type="EMBL" id="MEE1943804.1"/>
    </source>
</evidence>
<dbReference type="GO" id="GO:0016301">
    <property type="term" value="F:kinase activity"/>
    <property type="evidence" value="ECO:0007669"/>
    <property type="project" value="UniProtKB-KW"/>
</dbReference>
<dbReference type="PANTHER" id="PTHR34220:SF7">
    <property type="entry name" value="SENSOR HISTIDINE KINASE YPDA"/>
    <property type="match status" value="1"/>
</dbReference>
<feature type="transmembrane region" description="Helical" evidence="1">
    <location>
        <begin position="16"/>
        <end position="36"/>
    </location>
</feature>
<keyword evidence="3" id="KW-0418">Kinase</keyword>
<feature type="transmembrane region" description="Helical" evidence="1">
    <location>
        <begin position="72"/>
        <end position="93"/>
    </location>
</feature>
<dbReference type="InterPro" id="IPR036890">
    <property type="entry name" value="HATPase_C_sf"/>
</dbReference>
<dbReference type="Gene3D" id="3.30.565.10">
    <property type="entry name" value="Histidine kinase-like ATPase, C-terminal domain"/>
    <property type="match status" value="1"/>
</dbReference>
<dbReference type="PANTHER" id="PTHR34220">
    <property type="entry name" value="SENSOR HISTIDINE KINASE YPDA"/>
    <property type="match status" value="1"/>
</dbReference>
<dbReference type="Proteomes" id="UP001336835">
    <property type="component" value="Unassembled WGS sequence"/>
</dbReference>
<feature type="domain" description="Signal transduction histidine kinase internal region" evidence="2">
    <location>
        <begin position="171"/>
        <end position="245"/>
    </location>
</feature>
<keyword evidence="3" id="KW-0808">Transferase</keyword>
<organism evidence="3 4">
    <name type="scientific">Pedobacter albus</name>
    <dbReference type="NCBI Taxonomy" id="3113905"/>
    <lineage>
        <taxon>Bacteria</taxon>
        <taxon>Pseudomonadati</taxon>
        <taxon>Bacteroidota</taxon>
        <taxon>Sphingobacteriia</taxon>
        <taxon>Sphingobacteriales</taxon>
        <taxon>Sphingobacteriaceae</taxon>
        <taxon>Pedobacter</taxon>
    </lineage>
</organism>
<dbReference type="Pfam" id="PF06580">
    <property type="entry name" value="His_kinase"/>
    <property type="match status" value="1"/>
</dbReference>
<reference evidence="3 4" key="1">
    <citation type="submission" date="2024-01" db="EMBL/GenBank/DDBJ databases">
        <title>Pedobacter sp. nov., isolated from fresh soil.</title>
        <authorList>
            <person name="Le N.T.T."/>
        </authorList>
    </citation>
    <scope>NUCLEOTIDE SEQUENCE [LARGE SCALE GENOMIC DNA]</scope>
    <source>
        <strain evidence="3 4">KR3-3</strain>
    </source>
</reference>
<dbReference type="InterPro" id="IPR010559">
    <property type="entry name" value="Sig_transdc_His_kin_internal"/>
</dbReference>
<evidence type="ECO:0000256" key="1">
    <source>
        <dbReference type="SAM" id="Phobius"/>
    </source>
</evidence>
<sequence>MERTKLNWFAANRIHILVWILFIFYEAIIIGILYNFSNPVTYILHYSINILFFYVHADWAMPWSTKDRLNAIWKLPIIVVVQLCIYVLLHYLADEFLILIKIIKWNGPYKLDSTFMLKNFYRGIYFMGFATGYYYIKTYLKERKKTEELERERLNNIILQQRITQDLVQAQNAFLKAQINPHFLFNTLDFVYHNVNAHSPLAGDAIIRLSQMMRYAIDSEQVDVRLGEEIEQVENLLYLNQVRKDKPLNLEFSYTEDVKKLHLIPLVLLTLVENIFKHGDLSDAAHQAQINVAAVEDTFYLETDNLINPKPSSHSNNSGLLNIKQRLQYAYGEDVDFSYGVEDQNHFVVRLFIPLAKLQVPASSATPLTGNDK</sequence>
<dbReference type="EMBL" id="JAZDQT010000001">
    <property type="protein sequence ID" value="MEE1943804.1"/>
    <property type="molecule type" value="Genomic_DNA"/>
</dbReference>
<feature type="transmembrane region" description="Helical" evidence="1">
    <location>
        <begin position="119"/>
        <end position="136"/>
    </location>
</feature>
<feature type="transmembrane region" description="Helical" evidence="1">
    <location>
        <begin position="42"/>
        <end position="60"/>
    </location>
</feature>
<gene>
    <name evidence="3" type="ORF">VRU48_01715</name>
</gene>
<comment type="caution">
    <text evidence="3">The sequence shown here is derived from an EMBL/GenBank/DDBJ whole genome shotgun (WGS) entry which is preliminary data.</text>
</comment>
<evidence type="ECO:0000313" key="4">
    <source>
        <dbReference type="Proteomes" id="UP001336835"/>
    </source>
</evidence>
<dbReference type="RefSeq" id="WP_330106204.1">
    <property type="nucleotide sequence ID" value="NZ_JAZDQT010000001.1"/>
</dbReference>
<accession>A0ABU7I335</accession>
<protein>
    <submittedName>
        <fullName evidence="3">Sensor histidine kinase</fullName>
    </submittedName>
</protein>
<evidence type="ECO:0000259" key="2">
    <source>
        <dbReference type="Pfam" id="PF06580"/>
    </source>
</evidence>
<keyword evidence="4" id="KW-1185">Reference proteome</keyword>
<dbReference type="InterPro" id="IPR050640">
    <property type="entry name" value="Bact_2-comp_sensor_kinase"/>
</dbReference>